<evidence type="ECO:0000313" key="3">
    <source>
        <dbReference type="Proteomes" id="UP001346149"/>
    </source>
</evidence>
<protein>
    <submittedName>
        <fullName evidence="2">Uncharacterized protein</fullName>
    </submittedName>
</protein>
<comment type="caution">
    <text evidence="2">The sequence shown here is derived from an EMBL/GenBank/DDBJ whole genome shotgun (WGS) entry which is preliminary data.</text>
</comment>
<dbReference type="EMBL" id="JAXQNO010000007">
    <property type="protein sequence ID" value="KAK4795116.1"/>
    <property type="molecule type" value="Genomic_DNA"/>
</dbReference>
<feature type="region of interest" description="Disordered" evidence="1">
    <location>
        <begin position="124"/>
        <end position="162"/>
    </location>
</feature>
<proteinExistence type="predicted"/>
<evidence type="ECO:0000256" key="1">
    <source>
        <dbReference type="SAM" id="MobiDB-lite"/>
    </source>
</evidence>
<dbReference type="InterPro" id="IPR025322">
    <property type="entry name" value="PADRE_dom"/>
</dbReference>
<dbReference type="AlphaFoldDB" id="A0AAN7LXT8"/>
<accession>A0AAN7LXT8</accession>
<evidence type="ECO:0000313" key="2">
    <source>
        <dbReference type="EMBL" id="KAK4795116.1"/>
    </source>
</evidence>
<dbReference type="PANTHER" id="PTHR33052">
    <property type="entry name" value="DUF4228 DOMAIN PROTEIN-RELATED"/>
    <property type="match status" value="1"/>
</dbReference>
<feature type="compositionally biased region" description="Polar residues" evidence="1">
    <location>
        <begin position="135"/>
        <end position="146"/>
    </location>
</feature>
<dbReference type="Pfam" id="PF14009">
    <property type="entry name" value="PADRE"/>
    <property type="match status" value="1"/>
</dbReference>
<sequence>MGLCFSHDNYVCVKDVVDFSACSAPTARVISSTGVLHEYALPVTVSKVLEAEISAASSSSRSLALFLCDSDELNYEELIPEMGPEEPLAKGQIYFALPRSRLARPLSASDMAALAVKASLALPKDGSSKGRGRRSQISPVLESSSGVAGAPKGLKPKSSEKPLLLLPMPPPLVGKYRRSPSNKGFKIKGVRSFRIRLSTIQEGCESVQLDQCCRF</sequence>
<organism evidence="2 3">
    <name type="scientific">Trapa natans</name>
    <name type="common">Water chestnut</name>
    <dbReference type="NCBI Taxonomy" id="22666"/>
    <lineage>
        <taxon>Eukaryota</taxon>
        <taxon>Viridiplantae</taxon>
        <taxon>Streptophyta</taxon>
        <taxon>Embryophyta</taxon>
        <taxon>Tracheophyta</taxon>
        <taxon>Spermatophyta</taxon>
        <taxon>Magnoliopsida</taxon>
        <taxon>eudicotyledons</taxon>
        <taxon>Gunneridae</taxon>
        <taxon>Pentapetalae</taxon>
        <taxon>rosids</taxon>
        <taxon>malvids</taxon>
        <taxon>Myrtales</taxon>
        <taxon>Lythraceae</taxon>
        <taxon>Trapa</taxon>
    </lineage>
</organism>
<dbReference type="Proteomes" id="UP001346149">
    <property type="component" value="Unassembled WGS sequence"/>
</dbReference>
<keyword evidence="3" id="KW-1185">Reference proteome</keyword>
<name>A0AAN7LXT8_TRANT</name>
<reference evidence="2 3" key="1">
    <citation type="journal article" date="2023" name="Hortic Res">
        <title>Pangenome of water caltrop reveals structural variations and asymmetric subgenome divergence after allopolyploidization.</title>
        <authorList>
            <person name="Zhang X."/>
            <person name="Chen Y."/>
            <person name="Wang L."/>
            <person name="Yuan Y."/>
            <person name="Fang M."/>
            <person name="Shi L."/>
            <person name="Lu R."/>
            <person name="Comes H.P."/>
            <person name="Ma Y."/>
            <person name="Chen Y."/>
            <person name="Huang G."/>
            <person name="Zhou Y."/>
            <person name="Zheng Z."/>
            <person name="Qiu Y."/>
        </authorList>
    </citation>
    <scope>NUCLEOTIDE SEQUENCE [LARGE SCALE GENOMIC DNA]</scope>
    <source>
        <strain evidence="2">F231</strain>
    </source>
</reference>
<gene>
    <name evidence="2" type="ORF">SAY86_013110</name>
</gene>